<evidence type="ECO:0008006" key="5">
    <source>
        <dbReference type="Google" id="ProtNLM"/>
    </source>
</evidence>
<dbReference type="AlphaFoldDB" id="A0A7I8DUZ2"/>
<accession>A0A7I8DUZ2</accession>
<evidence type="ECO:0000259" key="1">
    <source>
        <dbReference type="Pfam" id="PF03050"/>
    </source>
</evidence>
<proteinExistence type="predicted"/>
<gene>
    <name evidence="3" type="ORF">Fi14EGH31_01100</name>
</gene>
<dbReference type="Pfam" id="PF03050">
    <property type="entry name" value="DDE_Tnp_IS66"/>
    <property type="match status" value="1"/>
</dbReference>
<sequence length="141" mass="16103">MGCFAHIRRKLVEVMDVAPHTPKKSHLDTAMTYAINNEKYLRYYIEDGRVKISNNSAERCCKSFVIGRKNFLFSNSINGAKASGAAYSIIESAKINGLKPYEYIEYILTRMTGNKLTADLLEKIMPWSEELPKNLYKNKKA</sequence>
<dbReference type="Pfam" id="PF13817">
    <property type="entry name" value="DDE_Tnp_IS66_C"/>
    <property type="match status" value="1"/>
</dbReference>
<dbReference type="PANTHER" id="PTHR33678">
    <property type="entry name" value="BLL1576 PROTEIN"/>
    <property type="match status" value="1"/>
</dbReference>
<organism evidence="3 4">
    <name type="scientific">Faecalibacillus intestinalis</name>
    <dbReference type="NCBI Taxonomy" id="1982626"/>
    <lineage>
        <taxon>Bacteria</taxon>
        <taxon>Bacillati</taxon>
        <taxon>Bacillota</taxon>
        <taxon>Erysipelotrichia</taxon>
        <taxon>Erysipelotrichales</taxon>
        <taxon>Coprobacillaceae</taxon>
        <taxon>Faecalibacillus</taxon>
    </lineage>
</organism>
<feature type="domain" description="Transposase IS66 central" evidence="1">
    <location>
        <begin position="19"/>
        <end position="81"/>
    </location>
</feature>
<dbReference type="GeneID" id="70578509"/>
<dbReference type="EMBL" id="AP024085">
    <property type="protein sequence ID" value="BCL56398.1"/>
    <property type="molecule type" value="Genomic_DNA"/>
</dbReference>
<dbReference type="InterPro" id="IPR039552">
    <property type="entry name" value="IS66_C"/>
</dbReference>
<dbReference type="KEGG" id="fit:Fi14EGH31_01100"/>
<name>A0A7I8DUZ2_9FIRM</name>
<protein>
    <recommendedName>
        <fullName evidence="5">Transposase</fullName>
    </recommendedName>
</protein>
<evidence type="ECO:0000313" key="3">
    <source>
        <dbReference type="EMBL" id="BCL56398.1"/>
    </source>
</evidence>
<feature type="domain" description="Transposase IS66 C-terminal" evidence="2">
    <location>
        <begin position="88"/>
        <end position="127"/>
    </location>
</feature>
<evidence type="ECO:0000313" key="4">
    <source>
        <dbReference type="Proteomes" id="UP000593842"/>
    </source>
</evidence>
<dbReference type="RefSeq" id="WP_117481872.1">
    <property type="nucleotide sequence ID" value="NZ_AP024085.1"/>
</dbReference>
<reference evidence="4" key="1">
    <citation type="submission" date="2020-09" db="EMBL/GenBank/DDBJ databases">
        <title>Complete genome sequencing of Faecalibacillus intestinalis strain 14EGH31.</title>
        <authorList>
            <person name="Sakamoto M."/>
            <person name="Murakami T."/>
            <person name="Mori H."/>
        </authorList>
    </citation>
    <scope>NUCLEOTIDE SEQUENCE [LARGE SCALE GENOMIC DNA]</scope>
    <source>
        <strain evidence="4">14EGH31</strain>
    </source>
</reference>
<dbReference type="PANTHER" id="PTHR33678:SF1">
    <property type="entry name" value="BLL1576 PROTEIN"/>
    <property type="match status" value="1"/>
</dbReference>
<dbReference type="Proteomes" id="UP000593842">
    <property type="component" value="Chromosome"/>
</dbReference>
<dbReference type="InterPro" id="IPR052344">
    <property type="entry name" value="Transposase-related"/>
</dbReference>
<evidence type="ECO:0000259" key="2">
    <source>
        <dbReference type="Pfam" id="PF13817"/>
    </source>
</evidence>
<dbReference type="InterPro" id="IPR004291">
    <property type="entry name" value="Transposase_IS66_central"/>
</dbReference>